<dbReference type="GO" id="GO:0003676">
    <property type="term" value="F:nucleic acid binding"/>
    <property type="evidence" value="ECO:0007669"/>
    <property type="project" value="InterPro"/>
</dbReference>
<reference evidence="3" key="1">
    <citation type="submission" date="2023-03" db="EMBL/GenBank/DDBJ databases">
        <title>Edaphobacter sp.</title>
        <authorList>
            <person name="Huber K.J."/>
            <person name="Papendorf J."/>
            <person name="Pilke C."/>
            <person name="Bunk B."/>
            <person name="Sproeer C."/>
            <person name="Pester M."/>
        </authorList>
    </citation>
    <scope>NUCLEOTIDE SEQUENCE</scope>
    <source>
        <strain evidence="3">DSM 110680</strain>
    </source>
</reference>
<name>A0AAU7DEU2_9BACT</name>
<dbReference type="InterPro" id="IPR002052">
    <property type="entry name" value="DNA_methylase_N6_adenine_CS"/>
</dbReference>
<dbReference type="GO" id="GO:0009007">
    <property type="term" value="F:site-specific DNA-methyltransferase (adenine-specific) activity"/>
    <property type="evidence" value="ECO:0007669"/>
    <property type="project" value="UniProtKB-EC"/>
</dbReference>
<dbReference type="RefSeq" id="WP_348261014.1">
    <property type="nucleotide sequence ID" value="NZ_CP121196.1"/>
</dbReference>
<keyword evidence="1" id="KW-0489">Methyltransferase</keyword>
<dbReference type="Gene3D" id="3.40.50.150">
    <property type="entry name" value="Vaccinia Virus protein VP39"/>
    <property type="match status" value="1"/>
</dbReference>
<evidence type="ECO:0000256" key="1">
    <source>
        <dbReference type="ARBA" id="ARBA00022603"/>
    </source>
</evidence>
<proteinExistence type="predicted"/>
<keyword evidence="2" id="KW-0808">Transferase</keyword>
<evidence type="ECO:0000313" key="3">
    <source>
        <dbReference type="EMBL" id="XBH15783.1"/>
    </source>
</evidence>
<dbReference type="PROSITE" id="PS00092">
    <property type="entry name" value="N6_MTASE"/>
    <property type="match status" value="1"/>
</dbReference>
<sequence length="874" mass="95323">MEKDLLSSADLEMCLYTGSNAEEKTRWPKSGWIAGTIGDLSVLTQSGTVPPDVIEAAATELVNGVSEAAGRLTEMAKDNKVAVEKIAKELYQEDGEQTRRMAATILANAFVFHESLAGKLKGVNSIDELRGMKKFNKASVIAEWEKILLVNYWPIFDIARRILEVVPVAESKALIERLAETADRLLENRLMRSHDLTGAVFQRLIVDRKFLAAFYTTPASAALLIGLALVPDLTPAMKSWGDAENVTSLRIADFACGTGTLLTTAYSRIGQLHELAGGDAESIHAQMMAHAIIGCDVLPSAAHLTASMIAGAHPTVKYEQSLIMTVPYGYMDGDIALGALDLLNPQAKLTEMAITAKAAEGMGEKEKETWATLPHASFDLVAMNPPFTRPTNHEGSRRDVPNPMFAAFDNTPEQQKKMAAATKRLTAGTSASGNAGEASIFLVLADRKVRDGGMVALVMPLSLMLGESWEPSRALLSKKYSGLVALSIAGATDEESSFSADTDMAECLVVARRSKPQDNRATFVVLKERPANSMLGASTADQIHRLIATKNLRRLEDGPVGGTHLFFGNDLVGQAMTAPLPESGVWNLARIADLSLAQASYQLTNENRLWLPGMAKTDAVKVQIIVLGKGKTGPIDRDIDGVNSNGEIRGPFEIVSLKVGSVPTYPALWEHKAERERTMCFEGDSEGIPRNAKKPDQEKALAEKVEAVWATASHCHFNLNYRFNSQSTNMQFTPRPTIGGRAWQSIKLDSIEQEKALVLWANTSLGMLLRWWHSNKQQAGRGNVGKTAMEDMPILNIGALTHAQLAKAVEIFDETCEKVLLPFHQIDEDPVRKELDDRFARDVLGVPNTILQPNGPMDLLRRKLAQEPSIRGNK</sequence>
<gene>
    <name evidence="3" type="ORF">P8935_14520</name>
</gene>
<protein>
    <recommendedName>
        <fullName evidence="4">Site-specific DNA-methyltransferase (adenine-specific)</fullName>
    </recommendedName>
</protein>
<dbReference type="EMBL" id="CP121196">
    <property type="protein sequence ID" value="XBH15783.1"/>
    <property type="molecule type" value="Genomic_DNA"/>
</dbReference>
<evidence type="ECO:0008006" key="4">
    <source>
        <dbReference type="Google" id="ProtNLM"/>
    </source>
</evidence>
<dbReference type="InterPro" id="IPR029063">
    <property type="entry name" value="SAM-dependent_MTases_sf"/>
</dbReference>
<dbReference type="GO" id="GO:0032259">
    <property type="term" value="P:methylation"/>
    <property type="evidence" value="ECO:0007669"/>
    <property type="project" value="UniProtKB-KW"/>
</dbReference>
<evidence type="ECO:0000256" key="2">
    <source>
        <dbReference type="ARBA" id="ARBA00022679"/>
    </source>
</evidence>
<accession>A0AAU7DEU2</accession>
<dbReference type="PANTHER" id="PTHR33841:SF4">
    <property type="entry name" value="RESTRICTION MODIFICATION SYSTEM DNA SPECIFICITY DOMAIN"/>
    <property type="match status" value="1"/>
</dbReference>
<dbReference type="SUPFAM" id="SSF53335">
    <property type="entry name" value="S-adenosyl-L-methionine-dependent methyltransferases"/>
    <property type="match status" value="1"/>
</dbReference>
<organism evidence="3">
    <name type="scientific">Telmatobacter sp. DSM 110680</name>
    <dbReference type="NCBI Taxonomy" id="3036704"/>
    <lineage>
        <taxon>Bacteria</taxon>
        <taxon>Pseudomonadati</taxon>
        <taxon>Acidobacteriota</taxon>
        <taxon>Terriglobia</taxon>
        <taxon>Terriglobales</taxon>
        <taxon>Acidobacteriaceae</taxon>
        <taxon>Telmatobacter</taxon>
    </lineage>
</organism>
<dbReference type="AlphaFoldDB" id="A0AAU7DEU2"/>
<dbReference type="PRINTS" id="PR00507">
    <property type="entry name" value="N12N6MTFRASE"/>
</dbReference>
<dbReference type="InterPro" id="IPR050953">
    <property type="entry name" value="N4_N6_ade-DNA_methylase"/>
</dbReference>
<dbReference type="PANTHER" id="PTHR33841">
    <property type="entry name" value="DNA METHYLTRANSFERASE YEEA-RELATED"/>
    <property type="match status" value="1"/>
</dbReference>